<keyword evidence="7" id="KW-0030">Aminoacyl-tRNA synthetase</keyword>
<name>A0A8J4EY19_9CHLO</name>
<dbReference type="Pfam" id="PF00152">
    <property type="entry name" value="tRNA-synt_2"/>
    <property type="match status" value="2"/>
</dbReference>
<dbReference type="PANTHER" id="PTHR22594:SF34">
    <property type="entry name" value="ASPARAGINE--TRNA LIGASE, MITOCHONDRIAL-RELATED"/>
    <property type="match status" value="1"/>
</dbReference>
<sequence length="660" mass="73120">MQYMYPLLPRVVAGATSRFNMHLFRAPQTISTRTRPQLGALAPLVRAISFCSLYQQHPACCLATTKTMEADSSAGVAAEVESLRAQIAQLEATLKSKEKELDTVYPYSRSYSKTSVVTILGSEDGGKKLIGQTLRVGGWVKTGREAGAGAFCFLEVNDGSLFESLQVMVPKEVAEEVGGLKALTATGTSVLVEGRLEATPEGTKQPVELKATKIFHVGTCDAATYPIAKKKTSYEFLREKMHLRPRANTLGAVARIRNALAFATHKFFQENGFLYVHTPIITASDCEGAGEMFQVTTLLSKMKEYAGATSVSTEQLETLKAELAAQGEAVKTAKAAAAANKEDKELTAASKAAVDKLLKLKEDFAKAEESSRIVGGIKRLPDGTPDYKEDFFSKPAFLTVSGQLQGEFYASALSNIYTFGPTFRAEYSFTARHLAEFWMIEPEMAFCDLTDDMQCAEDYVRYCCKHLLENCQADLEFINKMVDNTAIARLQQVASTPFKRVSYTEAIDILKDVVARGVKKFEYNVEWGIDLQTEHERYLTEEIFKQPVIVYNYPKDIKAFYMRLNEDGKTVAAMDVLVPKVGELIGGSQREDRLDVLEQRIRDGGMDIAAYEGYLDLRRYGTVPHSGFGLGFERLILFATGLDNIREVIPFPRWPGNASY</sequence>
<keyword evidence="4" id="KW-0547">Nucleotide-binding</keyword>
<accession>A0A8J4EY19</accession>
<dbReference type="SUPFAM" id="SSF55681">
    <property type="entry name" value="Class II aaRS and biotin synthetases"/>
    <property type="match status" value="1"/>
</dbReference>
<dbReference type="NCBIfam" id="NF003037">
    <property type="entry name" value="PRK03932.1"/>
    <property type="match status" value="1"/>
</dbReference>
<dbReference type="FunFam" id="3.30.930.10:FF:000016">
    <property type="entry name" value="Asparagine--tRNA ligase"/>
    <property type="match status" value="1"/>
</dbReference>
<dbReference type="CDD" id="cd00776">
    <property type="entry name" value="AsxRS_core"/>
    <property type="match status" value="1"/>
</dbReference>
<dbReference type="GO" id="GO:0005524">
    <property type="term" value="F:ATP binding"/>
    <property type="evidence" value="ECO:0007669"/>
    <property type="project" value="UniProtKB-KW"/>
</dbReference>
<comment type="catalytic activity">
    <reaction evidence="8">
        <text>tRNA(Asn) + L-asparagine + ATP = L-asparaginyl-tRNA(Asn) + AMP + diphosphate + H(+)</text>
        <dbReference type="Rhea" id="RHEA:11180"/>
        <dbReference type="Rhea" id="RHEA-COMP:9659"/>
        <dbReference type="Rhea" id="RHEA-COMP:9674"/>
        <dbReference type="ChEBI" id="CHEBI:15378"/>
        <dbReference type="ChEBI" id="CHEBI:30616"/>
        <dbReference type="ChEBI" id="CHEBI:33019"/>
        <dbReference type="ChEBI" id="CHEBI:58048"/>
        <dbReference type="ChEBI" id="CHEBI:78442"/>
        <dbReference type="ChEBI" id="CHEBI:78515"/>
        <dbReference type="ChEBI" id="CHEBI:456215"/>
        <dbReference type="EC" id="6.1.1.22"/>
    </reaction>
</comment>
<dbReference type="InterPro" id="IPR002312">
    <property type="entry name" value="Asp/Asn-tRNA-synth_IIb"/>
</dbReference>
<dbReference type="InterPro" id="IPR012340">
    <property type="entry name" value="NA-bd_OB-fold"/>
</dbReference>
<dbReference type="HAMAP" id="MF_00534">
    <property type="entry name" value="Asn_tRNA_synth"/>
    <property type="match status" value="1"/>
</dbReference>
<dbReference type="CDD" id="cd04318">
    <property type="entry name" value="EcAsnRS_like_N"/>
    <property type="match status" value="1"/>
</dbReference>
<evidence type="ECO:0000256" key="7">
    <source>
        <dbReference type="ARBA" id="ARBA00023146"/>
    </source>
</evidence>
<dbReference type="PROSITE" id="PS51185">
    <property type="entry name" value="WHEP_TRS_2"/>
    <property type="match status" value="1"/>
</dbReference>
<evidence type="ECO:0000256" key="6">
    <source>
        <dbReference type="ARBA" id="ARBA00022917"/>
    </source>
</evidence>
<feature type="domain" description="WHEP-TRS" evidence="11">
    <location>
        <begin position="315"/>
        <end position="378"/>
    </location>
</feature>
<feature type="coiled-coil region" evidence="9">
    <location>
        <begin position="73"/>
        <end position="100"/>
    </location>
</feature>
<keyword evidence="13" id="KW-1185">Reference proteome</keyword>
<dbReference type="PANTHER" id="PTHR22594">
    <property type="entry name" value="ASPARTYL/LYSYL-TRNA SYNTHETASE"/>
    <property type="match status" value="1"/>
</dbReference>
<feature type="domain" description="Aminoacyl-transfer RNA synthetases class-II family profile" evidence="10">
    <location>
        <begin position="255"/>
        <end position="650"/>
    </location>
</feature>
<dbReference type="SUPFAM" id="SSF50249">
    <property type="entry name" value="Nucleic acid-binding proteins"/>
    <property type="match status" value="1"/>
</dbReference>
<evidence type="ECO:0000256" key="2">
    <source>
        <dbReference type="ARBA" id="ARBA00012816"/>
    </source>
</evidence>
<reference evidence="12" key="1">
    <citation type="journal article" date="2021" name="Proc. Natl. Acad. Sci. U.S.A.">
        <title>Three genomes in the algal genus Volvox reveal the fate of a haploid sex-determining region after a transition to homothallism.</title>
        <authorList>
            <person name="Yamamoto K."/>
            <person name="Hamaji T."/>
            <person name="Kawai-Toyooka H."/>
            <person name="Matsuzaki R."/>
            <person name="Takahashi F."/>
            <person name="Nishimura Y."/>
            <person name="Kawachi M."/>
            <person name="Noguchi H."/>
            <person name="Minakuchi Y."/>
            <person name="Umen J.G."/>
            <person name="Toyoda A."/>
            <person name="Nozaki H."/>
        </authorList>
    </citation>
    <scope>NUCLEOTIDE SEQUENCE</scope>
    <source>
        <strain evidence="12">NIES-3780</strain>
    </source>
</reference>
<evidence type="ECO:0000256" key="1">
    <source>
        <dbReference type="ARBA" id="ARBA00008226"/>
    </source>
</evidence>
<dbReference type="InterPro" id="IPR006195">
    <property type="entry name" value="aa-tRNA-synth_II"/>
</dbReference>
<keyword evidence="6" id="KW-0648">Protein biosynthesis</keyword>
<dbReference type="PRINTS" id="PR01042">
    <property type="entry name" value="TRNASYNTHASP"/>
</dbReference>
<dbReference type="GO" id="GO:0005739">
    <property type="term" value="C:mitochondrion"/>
    <property type="evidence" value="ECO:0007669"/>
    <property type="project" value="TreeGrafter"/>
</dbReference>
<dbReference type="EMBL" id="BNCO01000011">
    <property type="protein sequence ID" value="GIL51436.1"/>
    <property type="molecule type" value="Genomic_DNA"/>
</dbReference>
<evidence type="ECO:0000256" key="4">
    <source>
        <dbReference type="ARBA" id="ARBA00022741"/>
    </source>
</evidence>
<keyword evidence="3" id="KW-0436">Ligase</keyword>
<dbReference type="InterPro" id="IPR004364">
    <property type="entry name" value="Aa-tRNA-synt_II"/>
</dbReference>
<dbReference type="InterPro" id="IPR000738">
    <property type="entry name" value="WHEP-TRS_dom"/>
</dbReference>
<dbReference type="Proteomes" id="UP000747399">
    <property type="component" value="Unassembled WGS sequence"/>
</dbReference>
<evidence type="ECO:0000256" key="8">
    <source>
        <dbReference type="ARBA" id="ARBA00047844"/>
    </source>
</evidence>
<dbReference type="InterPro" id="IPR045864">
    <property type="entry name" value="aa-tRNA-synth_II/BPL/LPL"/>
</dbReference>
<comment type="similarity">
    <text evidence="1">Belongs to the class-II aminoacyl-tRNA synthetase family.</text>
</comment>
<evidence type="ECO:0000256" key="3">
    <source>
        <dbReference type="ARBA" id="ARBA00022598"/>
    </source>
</evidence>
<dbReference type="Pfam" id="PF01336">
    <property type="entry name" value="tRNA_anti-codon"/>
    <property type="match status" value="1"/>
</dbReference>
<dbReference type="Gene3D" id="3.30.930.10">
    <property type="entry name" value="Bira Bifunctional Protein, Domain 2"/>
    <property type="match status" value="1"/>
</dbReference>
<proteinExistence type="inferred from homology"/>
<dbReference type="InterPro" id="IPR004522">
    <property type="entry name" value="Asn-tRNA-ligase"/>
</dbReference>
<dbReference type="PROSITE" id="PS50862">
    <property type="entry name" value="AA_TRNA_LIGASE_II"/>
    <property type="match status" value="1"/>
</dbReference>
<organism evidence="12 13">
    <name type="scientific">Volvox africanus</name>
    <dbReference type="NCBI Taxonomy" id="51714"/>
    <lineage>
        <taxon>Eukaryota</taxon>
        <taxon>Viridiplantae</taxon>
        <taxon>Chlorophyta</taxon>
        <taxon>core chlorophytes</taxon>
        <taxon>Chlorophyceae</taxon>
        <taxon>CS clade</taxon>
        <taxon>Chlamydomonadales</taxon>
        <taxon>Volvocaceae</taxon>
        <taxon>Volvox</taxon>
    </lineage>
</organism>
<comment type="caution">
    <text evidence="12">The sequence shown here is derived from an EMBL/GenBank/DDBJ whole genome shotgun (WGS) entry which is preliminary data.</text>
</comment>
<dbReference type="GO" id="GO:0006421">
    <property type="term" value="P:asparaginyl-tRNA aminoacylation"/>
    <property type="evidence" value="ECO:0007669"/>
    <property type="project" value="InterPro"/>
</dbReference>
<dbReference type="AlphaFoldDB" id="A0A8J4EY19"/>
<evidence type="ECO:0000313" key="12">
    <source>
        <dbReference type="EMBL" id="GIL51436.1"/>
    </source>
</evidence>
<dbReference type="GO" id="GO:0003676">
    <property type="term" value="F:nucleic acid binding"/>
    <property type="evidence" value="ECO:0007669"/>
    <property type="project" value="InterPro"/>
</dbReference>
<evidence type="ECO:0000313" key="13">
    <source>
        <dbReference type="Proteomes" id="UP000747399"/>
    </source>
</evidence>
<dbReference type="Gene3D" id="2.40.50.140">
    <property type="entry name" value="Nucleic acid-binding proteins"/>
    <property type="match status" value="1"/>
</dbReference>
<evidence type="ECO:0000259" key="11">
    <source>
        <dbReference type="PROSITE" id="PS51185"/>
    </source>
</evidence>
<evidence type="ECO:0000256" key="5">
    <source>
        <dbReference type="ARBA" id="ARBA00022840"/>
    </source>
</evidence>
<dbReference type="EC" id="6.1.1.22" evidence="2"/>
<dbReference type="NCBIfam" id="TIGR00457">
    <property type="entry name" value="asnS"/>
    <property type="match status" value="1"/>
</dbReference>
<gene>
    <name evidence="12" type="ORF">Vafri_7418</name>
</gene>
<evidence type="ECO:0000256" key="9">
    <source>
        <dbReference type="SAM" id="Coils"/>
    </source>
</evidence>
<keyword evidence="5" id="KW-0067">ATP-binding</keyword>
<keyword evidence="9" id="KW-0175">Coiled coil</keyword>
<dbReference type="InterPro" id="IPR004365">
    <property type="entry name" value="NA-bd_OB_tRNA"/>
</dbReference>
<protein>
    <recommendedName>
        <fullName evidence="2">asparagine--tRNA ligase</fullName>
        <ecNumber evidence="2">6.1.1.22</ecNumber>
    </recommendedName>
</protein>
<evidence type="ECO:0000259" key="10">
    <source>
        <dbReference type="PROSITE" id="PS50862"/>
    </source>
</evidence>
<dbReference type="GO" id="GO:0004816">
    <property type="term" value="F:asparagine-tRNA ligase activity"/>
    <property type="evidence" value="ECO:0007669"/>
    <property type="project" value="UniProtKB-EC"/>
</dbReference>